<keyword evidence="1" id="KW-0472">Membrane</keyword>
<dbReference type="Gene3D" id="3.30.2390.20">
    <property type="entry name" value="Type VII secretion system EccB, repeat 1 domain"/>
    <property type="match status" value="1"/>
</dbReference>
<name>A0A1H0AHV2_9ACTO</name>
<dbReference type="InterPro" id="IPR007795">
    <property type="entry name" value="T7SS_EccB"/>
</dbReference>
<dbReference type="GO" id="GO:0005576">
    <property type="term" value="C:extracellular region"/>
    <property type="evidence" value="ECO:0007669"/>
    <property type="project" value="TreeGrafter"/>
</dbReference>
<evidence type="ECO:0000256" key="1">
    <source>
        <dbReference type="SAM" id="Phobius"/>
    </source>
</evidence>
<dbReference type="EMBL" id="FNHU01000025">
    <property type="protein sequence ID" value="SDN32376.1"/>
    <property type="molecule type" value="Genomic_DNA"/>
</dbReference>
<accession>A0A1H0AHV2</accession>
<dbReference type="PANTHER" id="PTHR40765">
    <property type="entry name" value="ESX-2 SECRETION SYSTEM ATPASE ECCB2"/>
    <property type="match status" value="1"/>
</dbReference>
<dbReference type="OrthoDB" id="3847604at2"/>
<keyword evidence="1" id="KW-0812">Transmembrane</keyword>
<evidence type="ECO:0000313" key="2">
    <source>
        <dbReference type="EMBL" id="SDN32376.1"/>
    </source>
</evidence>
<sequence>MASNKDILDAQRFNRRRLVTVFVAGAPGGRELEPRSMTRPLIGGIALSLVIVLVSWVSGLFVSSLPDNWENNTLVVVKDEGARYLTINGRLRPVKNLASAMLLSEAGSFQQVSVDASVLDGIERGSEVGLDDAPEHLPESDRLVADGWSACSAADGSTMTYLGSSPAGLSSVQHALVSVGETTYLVADGVTHEIPADQLNTTLLALGLESEPVVAADATWLNLFTRGSKLEPFSVPGAGTPVDGLSAAITDPVAGMLLSVTDASGSERYYVVQQDGSLSRLSDVAVTMYQLGQGADTVIQEVGVSDLTSVSPSGGAPLDWPDSLTTGLSDDNSVCAVLDADATGAAQPTALAAADAIATGGVSVDGGAGALVRSVSGGTMGPVFLITDAGRAWGLGGDLSDTVQRLGYTEEQITAVPSPWLALFPTGQELSKDAVWQGVAEE</sequence>
<dbReference type="InterPro" id="IPR044857">
    <property type="entry name" value="T7SS_EccB_R1"/>
</dbReference>
<proteinExistence type="predicted"/>
<keyword evidence="1" id="KW-1133">Transmembrane helix</keyword>
<dbReference type="AlphaFoldDB" id="A0A1H0AHV2"/>
<gene>
    <name evidence="2" type="ORF">SAMN04487766_1253</name>
</gene>
<organism evidence="2 3">
    <name type="scientific">Actinomyces ruminicola</name>
    <dbReference type="NCBI Taxonomy" id="332524"/>
    <lineage>
        <taxon>Bacteria</taxon>
        <taxon>Bacillati</taxon>
        <taxon>Actinomycetota</taxon>
        <taxon>Actinomycetes</taxon>
        <taxon>Actinomycetales</taxon>
        <taxon>Actinomycetaceae</taxon>
        <taxon>Actinomyces</taxon>
    </lineage>
</organism>
<dbReference type="RefSeq" id="WP_092613244.1">
    <property type="nucleotide sequence ID" value="NZ_FNHU01000025.1"/>
</dbReference>
<dbReference type="NCBIfam" id="TIGR03919">
    <property type="entry name" value="T7SS_EccB"/>
    <property type="match status" value="1"/>
</dbReference>
<dbReference type="Proteomes" id="UP000199671">
    <property type="component" value="Unassembled WGS sequence"/>
</dbReference>
<feature type="transmembrane region" description="Helical" evidence="1">
    <location>
        <begin position="40"/>
        <end position="62"/>
    </location>
</feature>
<protein>
    <submittedName>
        <fullName evidence="2">Type VII secretion protein EccB</fullName>
    </submittedName>
</protein>
<reference evidence="2 3" key="1">
    <citation type="submission" date="2016-10" db="EMBL/GenBank/DDBJ databases">
        <authorList>
            <person name="de Groot N.N."/>
        </authorList>
    </citation>
    <scope>NUCLEOTIDE SEQUENCE [LARGE SCALE GENOMIC DNA]</scope>
    <source>
        <strain evidence="2 3">KPR-7B</strain>
    </source>
</reference>
<evidence type="ECO:0000313" key="3">
    <source>
        <dbReference type="Proteomes" id="UP000199671"/>
    </source>
</evidence>
<dbReference type="PANTHER" id="PTHR40765:SF2">
    <property type="entry name" value="ESX-2 SECRETION SYSTEM ATPASE ECCB2"/>
    <property type="match status" value="1"/>
</dbReference>
<dbReference type="Pfam" id="PF05108">
    <property type="entry name" value="T7SS_ESX1_EccB"/>
    <property type="match status" value="1"/>
</dbReference>